<accession>A0A059T6M5</accession>
<sequence length="97" mass="11030">MSKTIEVEKLAVKDFVSAQVWRLSKKELVKYVSMMVSDRQAWCVQNVGAKRGGLIEAFAKCTYQDFTTYYNTITRDKLREIAFAELDLLGKRGGATI</sequence>
<organism evidence="1">
    <name type="scientific">Listeria phage LP-032</name>
    <dbReference type="NCBI Taxonomy" id="1173746"/>
    <lineage>
        <taxon>Viruses</taxon>
        <taxon>Duplodnaviria</taxon>
        <taxon>Heunggongvirae</taxon>
        <taxon>Uroviricota</taxon>
        <taxon>Caudoviricetes</taxon>
        <taxon>Homburgvirus</taxon>
        <taxon>Homburgvirus LP26</taxon>
    </lineage>
</organism>
<gene>
    <name evidence="1" type="ORF">LP032_113</name>
</gene>
<name>A0A059T6M5_9CAUD</name>
<evidence type="ECO:0000313" key="1">
    <source>
        <dbReference type="EMBL" id="AHL18962.1"/>
    </source>
</evidence>
<proteinExistence type="predicted"/>
<reference evidence="1" key="1">
    <citation type="journal article" date="2014" name="Appl. Environ. Microbiol.">
        <title>Comparative genomic and morphological analysis of Listeria phages isolated from farm environments.</title>
        <authorList>
            <person name="Denes T."/>
            <person name="Vongkamjan K."/>
            <person name="Ackermann H.W."/>
            <person name="Moreno Switt A.I."/>
            <person name="Wiedmann M."/>
            <person name="den Bakker H.C."/>
        </authorList>
    </citation>
    <scope>NUCLEOTIDE SEQUENCE</scope>
</reference>
<dbReference type="EMBL" id="KJ094026">
    <property type="protein sequence ID" value="AHL18962.1"/>
    <property type="molecule type" value="Genomic_DNA"/>
</dbReference>
<protein>
    <submittedName>
        <fullName evidence="1">Uncharacterized protein</fullName>
    </submittedName>
</protein>